<accession>A0ACC3C717</accession>
<comment type="caution">
    <text evidence="1">The sequence shown here is derived from an EMBL/GenBank/DDBJ whole genome shotgun (WGS) entry which is preliminary data.</text>
</comment>
<organism evidence="1 2">
    <name type="scientific">Pyropia yezoensis</name>
    <name type="common">Susabi-nori</name>
    <name type="synonym">Porphyra yezoensis</name>
    <dbReference type="NCBI Taxonomy" id="2788"/>
    <lineage>
        <taxon>Eukaryota</taxon>
        <taxon>Rhodophyta</taxon>
        <taxon>Bangiophyceae</taxon>
        <taxon>Bangiales</taxon>
        <taxon>Bangiaceae</taxon>
        <taxon>Pyropia</taxon>
    </lineage>
</organism>
<gene>
    <name evidence="1" type="ORF">I4F81_008289</name>
</gene>
<sequence>MGGTRHHGGGDGTTSSPTAAPPAAAAVVAAPAAADDAAAAAAPAPAGTPPPAPPQRVVLPPDVPAVACLSCGVHLAKADDLVSKNFTGRHGRAYLYRNTINTAQGESEEHMLDTGMHTVADLSCAACGSVVGWHYVRLLGDAPCRERPTGTMRGAGGGCCRPDGGGRERCCSCGRDGWLGALPGGGAARVSGCSCVD</sequence>
<dbReference type="EMBL" id="CM020619">
    <property type="protein sequence ID" value="KAK1865766.1"/>
    <property type="molecule type" value="Genomic_DNA"/>
</dbReference>
<evidence type="ECO:0000313" key="2">
    <source>
        <dbReference type="Proteomes" id="UP000798662"/>
    </source>
</evidence>
<protein>
    <submittedName>
        <fullName evidence="1">Uncharacterized protein</fullName>
    </submittedName>
</protein>
<name>A0ACC3C717_PYRYE</name>
<reference evidence="1" key="1">
    <citation type="submission" date="2019-11" db="EMBL/GenBank/DDBJ databases">
        <title>Nori genome reveals adaptations in red seaweeds to the harsh intertidal environment.</title>
        <authorList>
            <person name="Wang D."/>
            <person name="Mao Y."/>
        </authorList>
    </citation>
    <scope>NUCLEOTIDE SEQUENCE</scope>
    <source>
        <tissue evidence="1">Gametophyte</tissue>
    </source>
</reference>
<dbReference type="Proteomes" id="UP000798662">
    <property type="component" value="Chromosome 2"/>
</dbReference>
<evidence type="ECO:0000313" key="1">
    <source>
        <dbReference type="EMBL" id="KAK1865766.1"/>
    </source>
</evidence>
<keyword evidence="2" id="KW-1185">Reference proteome</keyword>
<proteinExistence type="predicted"/>